<proteinExistence type="predicted"/>
<dbReference type="AlphaFoldDB" id="A0A0C9T3M7"/>
<keyword evidence="3" id="KW-1185">Reference proteome</keyword>
<sequence>MRRESRALRRTTIRWSRIPASKASLLLHRSAQLLKITETCSKVDDDNGEDDDDHRAHVVPQHPESTRQTAVNETADTSNPNATSARPTVPVGKSNGPSDDESDEGVKETKPVNHYPRARRSRGRKVTRLSDRAGAFTKQPRTTTTILH</sequence>
<gene>
    <name evidence="2" type="ORF">PAXINDRAFT_172229</name>
</gene>
<reference evidence="2 3" key="1">
    <citation type="submission" date="2014-06" db="EMBL/GenBank/DDBJ databases">
        <authorList>
            <consortium name="DOE Joint Genome Institute"/>
            <person name="Kuo A."/>
            <person name="Kohler A."/>
            <person name="Nagy L.G."/>
            <person name="Floudas D."/>
            <person name="Copeland A."/>
            <person name="Barry K.W."/>
            <person name="Cichocki N."/>
            <person name="Veneault-Fourrey C."/>
            <person name="LaButti K."/>
            <person name="Lindquist E.A."/>
            <person name="Lipzen A."/>
            <person name="Lundell T."/>
            <person name="Morin E."/>
            <person name="Murat C."/>
            <person name="Sun H."/>
            <person name="Tunlid A."/>
            <person name="Henrissat B."/>
            <person name="Grigoriev I.V."/>
            <person name="Hibbett D.S."/>
            <person name="Martin F."/>
            <person name="Nordberg H.P."/>
            <person name="Cantor M.N."/>
            <person name="Hua S.X."/>
        </authorList>
    </citation>
    <scope>NUCLEOTIDE SEQUENCE [LARGE SCALE GENOMIC DNA]</scope>
    <source>
        <strain evidence="2 3">ATCC 200175</strain>
    </source>
</reference>
<organism evidence="2 3">
    <name type="scientific">Paxillus involutus ATCC 200175</name>
    <dbReference type="NCBI Taxonomy" id="664439"/>
    <lineage>
        <taxon>Eukaryota</taxon>
        <taxon>Fungi</taxon>
        <taxon>Dikarya</taxon>
        <taxon>Basidiomycota</taxon>
        <taxon>Agaricomycotina</taxon>
        <taxon>Agaricomycetes</taxon>
        <taxon>Agaricomycetidae</taxon>
        <taxon>Boletales</taxon>
        <taxon>Paxilineae</taxon>
        <taxon>Paxillaceae</taxon>
        <taxon>Paxillus</taxon>
    </lineage>
</organism>
<protein>
    <submittedName>
        <fullName evidence="2">Uncharacterized protein</fullName>
    </submittedName>
</protein>
<reference evidence="3" key="2">
    <citation type="submission" date="2015-01" db="EMBL/GenBank/DDBJ databases">
        <title>Evolutionary Origins and Diversification of the Mycorrhizal Mutualists.</title>
        <authorList>
            <consortium name="DOE Joint Genome Institute"/>
            <consortium name="Mycorrhizal Genomics Consortium"/>
            <person name="Kohler A."/>
            <person name="Kuo A."/>
            <person name="Nagy L.G."/>
            <person name="Floudas D."/>
            <person name="Copeland A."/>
            <person name="Barry K.W."/>
            <person name="Cichocki N."/>
            <person name="Veneault-Fourrey C."/>
            <person name="LaButti K."/>
            <person name="Lindquist E.A."/>
            <person name="Lipzen A."/>
            <person name="Lundell T."/>
            <person name="Morin E."/>
            <person name="Murat C."/>
            <person name="Riley R."/>
            <person name="Ohm R."/>
            <person name="Sun H."/>
            <person name="Tunlid A."/>
            <person name="Henrissat B."/>
            <person name="Grigoriev I.V."/>
            <person name="Hibbett D.S."/>
            <person name="Martin F."/>
        </authorList>
    </citation>
    <scope>NUCLEOTIDE SEQUENCE [LARGE SCALE GENOMIC DNA]</scope>
    <source>
        <strain evidence="3">ATCC 200175</strain>
    </source>
</reference>
<dbReference type="EMBL" id="KN819414">
    <property type="protein sequence ID" value="KIJ10180.1"/>
    <property type="molecule type" value="Genomic_DNA"/>
</dbReference>
<feature type="compositionally biased region" description="Basic residues" evidence="1">
    <location>
        <begin position="116"/>
        <end position="127"/>
    </location>
</feature>
<feature type="region of interest" description="Disordered" evidence="1">
    <location>
        <begin position="42"/>
        <end position="148"/>
    </location>
</feature>
<name>A0A0C9T3M7_PAXIN</name>
<evidence type="ECO:0000256" key="1">
    <source>
        <dbReference type="SAM" id="MobiDB-lite"/>
    </source>
</evidence>
<dbReference type="HOGENOM" id="CLU_1759394_0_0_1"/>
<feature type="compositionally biased region" description="Polar residues" evidence="1">
    <location>
        <begin position="139"/>
        <end position="148"/>
    </location>
</feature>
<accession>A0A0C9T3M7</accession>
<evidence type="ECO:0000313" key="3">
    <source>
        <dbReference type="Proteomes" id="UP000053647"/>
    </source>
</evidence>
<feature type="compositionally biased region" description="Polar residues" evidence="1">
    <location>
        <begin position="66"/>
        <end position="86"/>
    </location>
</feature>
<dbReference type="Proteomes" id="UP000053647">
    <property type="component" value="Unassembled WGS sequence"/>
</dbReference>
<evidence type="ECO:0000313" key="2">
    <source>
        <dbReference type="EMBL" id="KIJ10180.1"/>
    </source>
</evidence>